<protein>
    <submittedName>
        <fullName evidence="2">Uncharacterized protein</fullName>
    </submittedName>
</protein>
<dbReference type="Proteomes" id="UP000799437">
    <property type="component" value="Unassembled WGS sequence"/>
</dbReference>
<keyword evidence="3" id="KW-1185">Reference proteome</keyword>
<feature type="compositionally biased region" description="Pro residues" evidence="1">
    <location>
        <begin position="45"/>
        <end position="56"/>
    </location>
</feature>
<gene>
    <name evidence="2" type="ORF">EJ05DRAFT_503591</name>
</gene>
<reference evidence="2" key="1">
    <citation type="journal article" date="2020" name="Stud. Mycol.">
        <title>101 Dothideomycetes genomes: a test case for predicting lifestyles and emergence of pathogens.</title>
        <authorList>
            <person name="Haridas S."/>
            <person name="Albert R."/>
            <person name="Binder M."/>
            <person name="Bloem J."/>
            <person name="Labutti K."/>
            <person name="Salamov A."/>
            <person name="Andreopoulos B."/>
            <person name="Baker S."/>
            <person name="Barry K."/>
            <person name="Bills G."/>
            <person name="Bluhm B."/>
            <person name="Cannon C."/>
            <person name="Castanera R."/>
            <person name="Culley D."/>
            <person name="Daum C."/>
            <person name="Ezra D."/>
            <person name="Gonzalez J."/>
            <person name="Henrissat B."/>
            <person name="Kuo A."/>
            <person name="Liang C."/>
            <person name="Lipzen A."/>
            <person name="Lutzoni F."/>
            <person name="Magnuson J."/>
            <person name="Mondo S."/>
            <person name="Nolan M."/>
            <person name="Ohm R."/>
            <person name="Pangilinan J."/>
            <person name="Park H.-J."/>
            <person name="Ramirez L."/>
            <person name="Alfaro M."/>
            <person name="Sun H."/>
            <person name="Tritt A."/>
            <person name="Yoshinaga Y."/>
            <person name="Zwiers L.-H."/>
            <person name="Turgeon B."/>
            <person name="Goodwin S."/>
            <person name="Spatafora J."/>
            <person name="Crous P."/>
            <person name="Grigoriev I."/>
        </authorList>
    </citation>
    <scope>NUCLEOTIDE SEQUENCE</scope>
    <source>
        <strain evidence="2">CBS 121739</strain>
    </source>
</reference>
<proteinExistence type="predicted"/>
<dbReference type="EMBL" id="ML996578">
    <property type="protein sequence ID" value="KAF2755287.1"/>
    <property type="molecule type" value="Genomic_DNA"/>
</dbReference>
<dbReference type="RefSeq" id="XP_033597738.1">
    <property type="nucleotide sequence ID" value="XM_033747442.1"/>
</dbReference>
<evidence type="ECO:0000313" key="2">
    <source>
        <dbReference type="EMBL" id="KAF2755287.1"/>
    </source>
</evidence>
<feature type="compositionally biased region" description="Basic and acidic residues" evidence="1">
    <location>
        <begin position="57"/>
        <end position="67"/>
    </location>
</feature>
<name>A0A6A6W134_9PEZI</name>
<organism evidence="2 3">
    <name type="scientific">Pseudovirgaria hyperparasitica</name>
    <dbReference type="NCBI Taxonomy" id="470096"/>
    <lineage>
        <taxon>Eukaryota</taxon>
        <taxon>Fungi</taxon>
        <taxon>Dikarya</taxon>
        <taxon>Ascomycota</taxon>
        <taxon>Pezizomycotina</taxon>
        <taxon>Dothideomycetes</taxon>
        <taxon>Dothideomycetes incertae sedis</taxon>
        <taxon>Acrospermales</taxon>
        <taxon>Acrospermaceae</taxon>
        <taxon>Pseudovirgaria</taxon>
    </lineage>
</organism>
<dbReference type="PROSITE" id="PS51808">
    <property type="entry name" value="CHCH"/>
    <property type="match status" value="1"/>
</dbReference>
<sequence>MALEMGWFWNKTQDSNNNDVVKNLDPSLKDFLQTEAPKKFEQPKTAPPPVVEPTPAPKEHHDDEKKPLVPAESLYQDGRYAHLWKGYTPLSVIEATGKTDQEQLAELVDGYTMRETQLNRAAQENCIFEWLAQSECLKSGGFKDKFTMCSKESAVLNRCFLTQGKMMKALGYINPQGRTVERMEDIQIHADRLYRNMLEQEKAVEEAKEKGLPIPEFPPVIANSRMKRIALGQAKPLEKSDDADLTEYEWKTLPKDRMISYKQRLQGLAGVERELEVEALRGEMEAARALSHELIAVQKAESESRHAREAAGQATIGDRIKKLTGWN</sequence>
<dbReference type="AlphaFoldDB" id="A0A6A6W134"/>
<feature type="region of interest" description="Disordered" evidence="1">
    <location>
        <begin position="13"/>
        <end position="68"/>
    </location>
</feature>
<evidence type="ECO:0000313" key="3">
    <source>
        <dbReference type="Proteomes" id="UP000799437"/>
    </source>
</evidence>
<dbReference type="OrthoDB" id="2103031at2759"/>
<accession>A0A6A6W134</accession>
<evidence type="ECO:0000256" key="1">
    <source>
        <dbReference type="SAM" id="MobiDB-lite"/>
    </source>
</evidence>
<dbReference type="GeneID" id="54488496"/>